<dbReference type="AlphaFoldDB" id="A0A7K0KGS3"/>
<dbReference type="Proteomes" id="UP000438914">
    <property type="component" value="Unassembled WGS sequence"/>
</dbReference>
<sequence length="200" mass="22649">MATTDKIHSKAMLKEFLRADSKNYQKQLHLLSRWKERIATNPMSDQHCIWQYIVALRHLEYYKNAPQKGWYLIGHVYWAWRLRRLSYKTGFQIPPNTCGKGLTIWHWGSIVINPKTHIGENCTLYPGVLIGHKTPEEGKSATIGNNVFIAAGTKIIGDVTIGDNVTIGVNTVIVKDVPSNVVIAGNPYKIIRRLEGGNNR</sequence>
<dbReference type="Pfam" id="PF00132">
    <property type="entry name" value="Hexapep"/>
    <property type="match status" value="1"/>
</dbReference>
<dbReference type="InterPro" id="IPR011004">
    <property type="entry name" value="Trimer_LpxA-like_sf"/>
</dbReference>
<keyword evidence="4" id="KW-0012">Acyltransferase</keyword>
<dbReference type="PANTHER" id="PTHR42811">
    <property type="entry name" value="SERINE ACETYLTRANSFERASE"/>
    <property type="match status" value="1"/>
</dbReference>
<dbReference type="GO" id="GO:0016746">
    <property type="term" value="F:acyltransferase activity"/>
    <property type="evidence" value="ECO:0007669"/>
    <property type="project" value="UniProtKB-KW"/>
</dbReference>
<dbReference type="InterPro" id="IPR001451">
    <property type="entry name" value="Hexapep"/>
</dbReference>
<evidence type="ECO:0000313" key="6">
    <source>
        <dbReference type="Proteomes" id="UP000438914"/>
    </source>
</evidence>
<comment type="caution">
    <text evidence="5">The sequence shown here is derived from an EMBL/GenBank/DDBJ whole genome shotgun (WGS) entry which is preliminary data.</text>
</comment>
<dbReference type="Gene3D" id="2.160.10.10">
    <property type="entry name" value="Hexapeptide repeat proteins"/>
    <property type="match status" value="1"/>
</dbReference>
<keyword evidence="3" id="KW-0677">Repeat</keyword>
<organism evidence="5 6">
    <name type="scientific">Hallella mizrahii</name>
    <dbReference type="NCBI Taxonomy" id="2606637"/>
    <lineage>
        <taxon>Bacteria</taxon>
        <taxon>Pseudomonadati</taxon>
        <taxon>Bacteroidota</taxon>
        <taxon>Bacteroidia</taxon>
        <taxon>Bacteroidales</taxon>
        <taxon>Prevotellaceae</taxon>
        <taxon>Hallella</taxon>
    </lineage>
</organism>
<evidence type="ECO:0000256" key="1">
    <source>
        <dbReference type="ARBA" id="ARBA00007274"/>
    </source>
</evidence>
<dbReference type="CDD" id="cd03354">
    <property type="entry name" value="LbH_SAT"/>
    <property type="match status" value="1"/>
</dbReference>
<evidence type="ECO:0000313" key="5">
    <source>
        <dbReference type="EMBL" id="MST85133.1"/>
    </source>
</evidence>
<keyword evidence="6" id="KW-1185">Reference proteome</keyword>
<comment type="similarity">
    <text evidence="1">Belongs to the transferase hexapeptide repeat family.</text>
</comment>
<dbReference type="SUPFAM" id="SSF51161">
    <property type="entry name" value="Trimeric LpxA-like enzymes"/>
    <property type="match status" value="1"/>
</dbReference>
<protein>
    <submittedName>
        <fullName evidence="5">Serine acetyltransferase</fullName>
    </submittedName>
</protein>
<dbReference type="RefSeq" id="WP_154534721.1">
    <property type="nucleotide sequence ID" value="NZ_VUNG01000029.1"/>
</dbReference>
<gene>
    <name evidence="5" type="ORF">FYJ73_10745</name>
</gene>
<keyword evidence="2 5" id="KW-0808">Transferase</keyword>
<dbReference type="PROSITE" id="PS00101">
    <property type="entry name" value="HEXAPEP_TRANSFERASES"/>
    <property type="match status" value="1"/>
</dbReference>
<dbReference type="InterPro" id="IPR045304">
    <property type="entry name" value="LbH_SAT"/>
</dbReference>
<evidence type="ECO:0000256" key="2">
    <source>
        <dbReference type="ARBA" id="ARBA00022679"/>
    </source>
</evidence>
<reference evidence="5 6" key="1">
    <citation type="submission" date="2019-08" db="EMBL/GenBank/DDBJ databases">
        <title>In-depth cultivation of the pig gut microbiome towards novel bacterial diversity and tailored functional studies.</title>
        <authorList>
            <person name="Wylensek D."/>
            <person name="Hitch T.C.A."/>
            <person name="Clavel T."/>
        </authorList>
    </citation>
    <scope>NUCLEOTIDE SEQUENCE [LARGE SCALE GENOMIC DNA]</scope>
    <source>
        <strain evidence="5 6">LKV-178-WT-2A</strain>
    </source>
</reference>
<dbReference type="InterPro" id="IPR018357">
    <property type="entry name" value="Hexapep_transf_CS"/>
</dbReference>
<accession>A0A7K0KGS3</accession>
<proteinExistence type="inferred from homology"/>
<evidence type="ECO:0000256" key="4">
    <source>
        <dbReference type="ARBA" id="ARBA00023315"/>
    </source>
</evidence>
<evidence type="ECO:0000256" key="3">
    <source>
        <dbReference type="ARBA" id="ARBA00022737"/>
    </source>
</evidence>
<name>A0A7K0KGS3_9BACT</name>
<dbReference type="EMBL" id="VUNG01000029">
    <property type="protein sequence ID" value="MST85133.1"/>
    <property type="molecule type" value="Genomic_DNA"/>
</dbReference>